<dbReference type="InterPro" id="IPR006938">
    <property type="entry name" value="DUF624"/>
</dbReference>
<comment type="caution">
    <text evidence="1">The sequence shown here is derived from an EMBL/GenBank/DDBJ whole genome shotgun (WGS) entry which is preliminary data.</text>
</comment>
<sequence>MYNSFIYRILEWIMRLAYVQLLWVVFTLIGLVAFGLFPATFSLFHVVRRWLRGETDVSVSRTFSSHYRETFFQSNLLGLCVIFGVALIAVNLIFIDVTAPDNLTLIHILLFAVILLYTLFLFYLFPAFVHFEDSILKVMRNAFLFMLVSPVHTALMAVSLAALGAIFYFLPPLAFIFGMAAYSLTTTWFALMAFNKLNSKAPNS</sequence>
<gene>
    <name evidence="1" type="ORF">CFN03_06325</name>
</gene>
<reference evidence="1 2" key="1">
    <citation type="submission" date="2017-07" db="EMBL/GenBank/DDBJ databases">
        <title>Shotgun whole genome sequences of three halophilic bacterial isolates.</title>
        <authorList>
            <person name="Pozzo T."/>
            <person name="Higdon S.M."/>
            <person name="Quillaguaman J."/>
        </authorList>
    </citation>
    <scope>NUCLEOTIDE SEQUENCE [LARGE SCALE GENOMIC DNA]</scope>
    <source>
        <strain evidence="1 2">BU-1</strain>
    </source>
</reference>
<dbReference type="RefSeq" id="WP_094906271.1">
    <property type="nucleotide sequence ID" value="NZ_NPEZ01000002.1"/>
</dbReference>
<organism evidence="1 2">
    <name type="scientific">Salinicoccus roseus</name>
    <dbReference type="NCBI Taxonomy" id="45670"/>
    <lineage>
        <taxon>Bacteria</taxon>
        <taxon>Bacillati</taxon>
        <taxon>Bacillota</taxon>
        <taxon>Bacilli</taxon>
        <taxon>Bacillales</taxon>
        <taxon>Staphylococcaceae</taxon>
        <taxon>Salinicoccus</taxon>
    </lineage>
</organism>
<dbReference type="AlphaFoldDB" id="A0A265E8E2"/>
<evidence type="ECO:0000313" key="2">
    <source>
        <dbReference type="Proteomes" id="UP000216682"/>
    </source>
</evidence>
<dbReference type="Pfam" id="PF04854">
    <property type="entry name" value="DUF624"/>
    <property type="match status" value="1"/>
</dbReference>
<accession>A0A265E8E2</accession>
<dbReference type="Proteomes" id="UP000216682">
    <property type="component" value="Unassembled WGS sequence"/>
</dbReference>
<name>A0A265E8E2_9STAP</name>
<dbReference type="EMBL" id="NPEZ01000002">
    <property type="protein sequence ID" value="OZT77548.1"/>
    <property type="molecule type" value="Genomic_DNA"/>
</dbReference>
<protein>
    <recommendedName>
        <fullName evidence="3">Membrane protein YesL</fullName>
    </recommendedName>
</protein>
<evidence type="ECO:0008006" key="3">
    <source>
        <dbReference type="Google" id="ProtNLM"/>
    </source>
</evidence>
<proteinExistence type="predicted"/>
<evidence type="ECO:0000313" key="1">
    <source>
        <dbReference type="EMBL" id="OZT77548.1"/>
    </source>
</evidence>